<sequence>MAAGPLRFTPARGLPALCALAALLAGCAGAPTVTEVEPDPAPSARSAPAGGEQPRPPVTKRGGGFYLDDGPGDNAPDAAALAAIPDAVPRDEPLHRFANRPYSALGMQFVPMTEAKPFRQRGRGSWYGRKFHGQKTSSGEVYDMYGMTAAHATLPIPSYARVTHLASGRSVVVRVNDRGPFKPGRVIDLSWTAAAKLGYVNDGSADVEVEAVFPEGSPADLLARRAAGRPELQRPVPKPASDDPIAALATDLAPAAAPVAPAVAAEPGHWLQLGAFSALDNAQALSRRVADTLADLADRVRVNSDGSRHRVQAGPFASRDAAEGVARQLRERLGLDALLIAR</sequence>
<dbReference type="PANTHER" id="PTHR34183:SF1">
    <property type="entry name" value="ENDOLYTIC PEPTIDOGLYCAN TRANSGLYCOSYLASE RLPA"/>
    <property type="match status" value="1"/>
</dbReference>
<protein>
    <recommendedName>
        <fullName evidence="4">Endolytic peptidoglycan transglycosylase RlpA</fullName>
        <ecNumber evidence="4">4.2.2.-</ecNumber>
    </recommendedName>
</protein>
<dbReference type="GO" id="GO:0000270">
    <property type="term" value="P:peptidoglycan metabolic process"/>
    <property type="evidence" value="ECO:0007669"/>
    <property type="project" value="UniProtKB-UniRule"/>
</dbReference>
<keyword evidence="4" id="KW-0472">Membrane</keyword>
<evidence type="ECO:0000256" key="6">
    <source>
        <dbReference type="SAM" id="MobiDB-lite"/>
    </source>
</evidence>
<organism evidence="9 10">
    <name type="scientific">Methyloversatilis universalis (strain ATCC BAA-1314 / DSM 25237 / JCM 13912 / CCUG 52030 / FAM5)</name>
    <dbReference type="NCBI Taxonomy" id="1000565"/>
    <lineage>
        <taxon>Bacteria</taxon>
        <taxon>Pseudomonadati</taxon>
        <taxon>Pseudomonadota</taxon>
        <taxon>Betaproteobacteria</taxon>
        <taxon>Nitrosomonadales</taxon>
        <taxon>Sterolibacteriaceae</taxon>
        <taxon>Methyloversatilis</taxon>
    </lineage>
</organism>
<dbReference type="InterPro" id="IPR009009">
    <property type="entry name" value="RlpA-like_DPBB"/>
</dbReference>
<accession>F5RFT2</accession>
<dbReference type="Pfam" id="PF05036">
    <property type="entry name" value="SPOR"/>
    <property type="match status" value="1"/>
</dbReference>
<keyword evidence="10" id="KW-1185">Reference proteome</keyword>
<dbReference type="AlphaFoldDB" id="F5RFT2"/>
<dbReference type="Proteomes" id="UP000005019">
    <property type="component" value="Unassembled WGS sequence"/>
</dbReference>
<dbReference type="OrthoDB" id="9779128at2"/>
<dbReference type="SUPFAM" id="SSF50685">
    <property type="entry name" value="Barwin-like endoglucanases"/>
    <property type="match status" value="1"/>
</dbReference>
<dbReference type="InterPro" id="IPR036908">
    <property type="entry name" value="RlpA-like_sf"/>
</dbReference>
<keyword evidence="4 9" id="KW-0449">Lipoprotein</keyword>
<dbReference type="EC" id="4.2.2.-" evidence="4"/>
<evidence type="ECO:0000313" key="9">
    <source>
        <dbReference type="EMBL" id="EGK70608.1"/>
    </source>
</evidence>
<dbReference type="GO" id="GO:0042834">
    <property type="term" value="F:peptidoglycan binding"/>
    <property type="evidence" value="ECO:0007669"/>
    <property type="project" value="InterPro"/>
</dbReference>
<dbReference type="Pfam" id="PF03330">
    <property type="entry name" value="DPBB_1"/>
    <property type="match status" value="1"/>
</dbReference>
<feature type="signal peptide" evidence="7">
    <location>
        <begin position="1"/>
        <end position="30"/>
    </location>
</feature>
<keyword evidence="4" id="KW-0564">Palmitate</keyword>
<dbReference type="eggNOG" id="COG0797">
    <property type="taxonomic scope" value="Bacteria"/>
</dbReference>
<dbReference type="HAMAP" id="MF_02071">
    <property type="entry name" value="RlpA"/>
    <property type="match status" value="1"/>
</dbReference>
<dbReference type="FunFam" id="2.40.40.10:FF:000003">
    <property type="entry name" value="Endolytic peptidoglycan transglycosylase RlpA"/>
    <property type="match status" value="1"/>
</dbReference>
<evidence type="ECO:0000259" key="8">
    <source>
        <dbReference type="PROSITE" id="PS51724"/>
    </source>
</evidence>
<dbReference type="PROSITE" id="PS51724">
    <property type="entry name" value="SPOR"/>
    <property type="match status" value="1"/>
</dbReference>
<comment type="caution">
    <text evidence="9">The sequence shown here is derived from an EMBL/GenBank/DDBJ whole genome shotgun (WGS) entry which is preliminary data.</text>
</comment>
<dbReference type="CDD" id="cd22268">
    <property type="entry name" value="DPBB_RlpA-like"/>
    <property type="match status" value="1"/>
</dbReference>
<keyword evidence="4" id="KW-1003">Cell membrane</keyword>
<evidence type="ECO:0000256" key="3">
    <source>
        <dbReference type="ARBA" id="ARBA00023316"/>
    </source>
</evidence>
<dbReference type="InterPro" id="IPR034718">
    <property type="entry name" value="RlpA"/>
</dbReference>
<dbReference type="RefSeq" id="WP_008063372.1">
    <property type="nucleotide sequence ID" value="NZ_AFHG01000056.1"/>
</dbReference>
<feature type="region of interest" description="Disordered" evidence="6">
    <location>
        <begin position="32"/>
        <end position="66"/>
    </location>
</feature>
<dbReference type="PANTHER" id="PTHR34183">
    <property type="entry name" value="ENDOLYTIC PEPTIDOGLYCAN TRANSGLYCOSYLASE RLPA"/>
    <property type="match status" value="1"/>
</dbReference>
<dbReference type="InterPro" id="IPR012997">
    <property type="entry name" value="RplA"/>
</dbReference>
<name>F5RFT2_METUF</name>
<evidence type="ECO:0000256" key="7">
    <source>
        <dbReference type="SAM" id="SignalP"/>
    </source>
</evidence>
<comment type="function">
    <text evidence="4">Lytic transglycosylase with a strong preference for naked glycan strands that lack stem peptides.</text>
</comment>
<dbReference type="PROSITE" id="PS51257">
    <property type="entry name" value="PROKAR_LIPOPROTEIN"/>
    <property type="match status" value="1"/>
</dbReference>
<dbReference type="GO" id="GO:0005886">
    <property type="term" value="C:plasma membrane"/>
    <property type="evidence" value="ECO:0007669"/>
    <property type="project" value="UniProtKB-SubCell"/>
</dbReference>
<keyword evidence="1 7" id="KW-0732">Signal</keyword>
<dbReference type="STRING" id="1000565.METUNv1_03169"/>
<dbReference type="Gene3D" id="2.40.40.10">
    <property type="entry name" value="RlpA-like domain"/>
    <property type="match status" value="1"/>
</dbReference>
<dbReference type="SUPFAM" id="SSF110997">
    <property type="entry name" value="Sporulation related repeat"/>
    <property type="match status" value="1"/>
</dbReference>
<keyword evidence="2 4" id="KW-0456">Lyase</keyword>
<evidence type="ECO:0000256" key="1">
    <source>
        <dbReference type="ARBA" id="ARBA00022729"/>
    </source>
</evidence>
<evidence type="ECO:0000256" key="2">
    <source>
        <dbReference type="ARBA" id="ARBA00023239"/>
    </source>
</evidence>
<comment type="subcellular location">
    <subcellularLocation>
        <location evidence="4">Cell membrane</location>
        <topology evidence="4">Lipid-anchor</topology>
    </subcellularLocation>
</comment>
<dbReference type="InterPro" id="IPR036680">
    <property type="entry name" value="SPOR-like_sf"/>
</dbReference>
<gene>
    <name evidence="4" type="primary">rlpA</name>
    <name evidence="9" type="ORF">METUNv1_03169</name>
</gene>
<dbReference type="NCBIfam" id="TIGR00413">
    <property type="entry name" value="rlpA"/>
    <property type="match status" value="1"/>
</dbReference>
<dbReference type="GO" id="GO:0071555">
    <property type="term" value="P:cell wall organization"/>
    <property type="evidence" value="ECO:0007669"/>
    <property type="project" value="UniProtKB-KW"/>
</dbReference>
<evidence type="ECO:0000256" key="4">
    <source>
        <dbReference type="HAMAP-Rule" id="MF_02071"/>
    </source>
</evidence>
<proteinExistence type="inferred from homology"/>
<feature type="domain" description="SPOR" evidence="8">
    <location>
        <begin position="263"/>
        <end position="342"/>
    </location>
</feature>
<dbReference type="EMBL" id="AFHG01000056">
    <property type="protein sequence ID" value="EGK70608.1"/>
    <property type="molecule type" value="Genomic_DNA"/>
</dbReference>
<comment type="similarity">
    <text evidence="4 5">Belongs to the RlpA family.</text>
</comment>
<feature type="chain" id="PRO_5009991513" description="Endolytic peptidoglycan transglycosylase RlpA" evidence="7">
    <location>
        <begin position="31"/>
        <end position="342"/>
    </location>
</feature>
<evidence type="ECO:0000256" key="5">
    <source>
        <dbReference type="RuleBase" id="RU003495"/>
    </source>
</evidence>
<keyword evidence="3 4" id="KW-0961">Cell wall biogenesis/degradation</keyword>
<evidence type="ECO:0000313" key="10">
    <source>
        <dbReference type="Proteomes" id="UP000005019"/>
    </source>
</evidence>
<dbReference type="GO" id="GO:0008932">
    <property type="term" value="F:lytic endotransglycosylase activity"/>
    <property type="evidence" value="ECO:0007669"/>
    <property type="project" value="UniProtKB-UniRule"/>
</dbReference>
<dbReference type="Gene3D" id="3.30.70.1070">
    <property type="entry name" value="Sporulation related repeat"/>
    <property type="match status" value="1"/>
</dbReference>
<dbReference type="InterPro" id="IPR007730">
    <property type="entry name" value="SPOR-like_dom"/>
</dbReference>
<reference evidence="9 10" key="1">
    <citation type="journal article" date="2011" name="J. Bacteriol.">
        <title>Genome sequence of Methyloversatilis universalis FAM5T, a methylotrophic representative of the order Rhodocyclales.</title>
        <authorList>
            <person name="Kittichotirat W."/>
            <person name="Good N.M."/>
            <person name="Hall R."/>
            <person name="Bringel F."/>
            <person name="Lajus A."/>
            <person name="Medigue C."/>
            <person name="Smalley N.E."/>
            <person name="Beck D."/>
            <person name="Bumgarner R."/>
            <person name="Vuilleumier S."/>
            <person name="Kalyuzhnaya M.G."/>
        </authorList>
    </citation>
    <scope>NUCLEOTIDE SEQUENCE [LARGE SCALE GENOMIC DNA]</scope>
    <source>
        <strain evidence="10">ATCC BAA-1314 / JCM 13912 / FAM5</strain>
    </source>
</reference>